<evidence type="ECO:0000313" key="2">
    <source>
        <dbReference type="EMBL" id="GLY74675.1"/>
    </source>
</evidence>
<dbReference type="EMBL" id="BSTJ01000003">
    <property type="protein sequence ID" value="GLY74675.1"/>
    <property type="molecule type" value="Genomic_DNA"/>
</dbReference>
<dbReference type="SUPFAM" id="SSF53335">
    <property type="entry name" value="S-adenosyl-L-methionine-dependent methyltransferases"/>
    <property type="match status" value="1"/>
</dbReference>
<dbReference type="Gene3D" id="3.40.50.150">
    <property type="entry name" value="Vaccinia Virus protein VP39"/>
    <property type="match status" value="1"/>
</dbReference>
<sequence length="377" mass="41188">MPRARRPEGTITRGKTAPNRLRRVDRWIVRVHGPQLRRQERPLVVDLGYGASPITTVELFGRLRAVHPRVEVVGIEIDPDRVAAARPYEREGLSFRLGGFELPVERPPALIRAFNVLRQYEEAEAWQAWDRLCAGLAPGGVLVEGTCDEIGRRAVWVSLRRTTGEAPARADVPAARGPVEAGGLWGRSGRWEQSARREPGSSWEAEGGPAAAGPWEPSGRGESGSAREAGGRPETAGPWESGNAREASRRRGPGGRRTVPRPRDGEPAGVPQTITFAAHLPTLSRPSDLTERLPKTLIHRNVPGEPVHALLTAFDRAWASAAPRSVFGPRQRWIAAVELLSREFPVHTTPPLGGRGRWRLGEVTVPWPTVAPRPGGL</sequence>
<dbReference type="InterPro" id="IPR029063">
    <property type="entry name" value="SAM-dependent_MTases_sf"/>
</dbReference>
<feature type="compositionally biased region" description="Low complexity" evidence="1">
    <location>
        <begin position="200"/>
        <end position="218"/>
    </location>
</feature>
<accession>A0A9W6VNF2</accession>
<dbReference type="Proteomes" id="UP001165135">
    <property type="component" value="Unassembled WGS sequence"/>
</dbReference>
<comment type="caution">
    <text evidence="2">The sequence shown here is derived from an EMBL/GenBank/DDBJ whole genome shotgun (WGS) entry which is preliminary data.</text>
</comment>
<feature type="compositionally biased region" description="Basic residues" evidence="1">
    <location>
        <begin position="248"/>
        <end position="260"/>
    </location>
</feature>
<organism evidence="2 3">
    <name type="scientific">Actinoallomurus iriomotensis</name>
    <dbReference type="NCBI Taxonomy" id="478107"/>
    <lineage>
        <taxon>Bacteria</taxon>
        <taxon>Bacillati</taxon>
        <taxon>Actinomycetota</taxon>
        <taxon>Actinomycetes</taxon>
        <taxon>Streptosporangiales</taxon>
        <taxon>Thermomonosporaceae</taxon>
        <taxon>Actinoallomurus</taxon>
    </lineage>
</organism>
<name>A0A9W6VNF2_9ACTN</name>
<feature type="compositionally biased region" description="Basic and acidic residues" evidence="1">
    <location>
        <begin position="189"/>
        <end position="199"/>
    </location>
</feature>
<feature type="region of interest" description="Disordered" evidence="1">
    <location>
        <begin position="163"/>
        <end position="271"/>
    </location>
</feature>
<protein>
    <recommendedName>
        <fullName evidence="4">Class I SAM-dependent methyltransferase</fullName>
    </recommendedName>
</protein>
<evidence type="ECO:0000313" key="3">
    <source>
        <dbReference type="Proteomes" id="UP001165135"/>
    </source>
</evidence>
<reference evidence="2" key="1">
    <citation type="submission" date="2023-03" db="EMBL/GenBank/DDBJ databases">
        <title>Actinoallomurus iriomotensis NBRC 103681.</title>
        <authorList>
            <person name="Ichikawa N."/>
            <person name="Sato H."/>
            <person name="Tonouchi N."/>
        </authorList>
    </citation>
    <scope>NUCLEOTIDE SEQUENCE</scope>
    <source>
        <strain evidence="2">NBRC 103681</strain>
    </source>
</reference>
<evidence type="ECO:0008006" key="4">
    <source>
        <dbReference type="Google" id="ProtNLM"/>
    </source>
</evidence>
<evidence type="ECO:0000256" key="1">
    <source>
        <dbReference type="SAM" id="MobiDB-lite"/>
    </source>
</evidence>
<dbReference type="RefSeq" id="WP_285620689.1">
    <property type="nucleotide sequence ID" value="NZ_BSTJ01000003.1"/>
</dbReference>
<gene>
    <name evidence="2" type="ORF">Airi01_029420</name>
</gene>
<dbReference type="AlphaFoldDB" id="A0A9W6VNF2"/>
<proteinExistence type="predicted"/>